<evidence type="ECO:0000313" key="8">
    <source>
        <dbReference type="Proteomes" id="UP000070539"/>
    </source>
</evidence>
<comment type="caution">
    <text evidence="7">The sequence shown here is derived from an EMBL/GenBank/DDBJ whole genome shotgun (WGS) entry which is preliminary data.</text>
</comment>
<evidence type="ECO:0008006" key="9">
    <source>
        <dbReference type="Google" id="ProtNLM"/>
    </source>
</evidence>
<sequence>MDKTDYGTLILFLFLFLFMTFFSQSPYVNLARFLVICLCLIPAMRHGVLTAAFFTVISDGVLLFTPYYKIGIYFFCLVHLCYISFFLDKKPPLLLFFFSLALLAFPLPILGACYAILFLIHILLAYSLCTQKKAKPFCQLYLLGLFLFLCCDILVAVGYFTAPQPVLIWIFYAPSQLLLAFRARGLQPQPKSFVPDL</sequence>
<keyword evidence="8" id="KW-1185">Reference proteome</keyword>
<keyword evidence="4 6" id="KW-1133">Transmembrane helix</keyword>
<evidence type="ECO:0000256" key="4">
    <source>
        <dbReference type="ARBA" id="ARBA00022989"/>
    </source>
</evidence>
<dbReference type="Proteomes" id="UP000070539">
    <property type="component" value="Unassembled WGS sequence"/>
</dbReference>
<dbReference type="InterPro" id="IPR012506">
    <property type="entry name" value="TMEM86B-like"/>
</dbReference>
<dbReference type="EMBL" id="LRVM01000011">
    <property type="protein sequence ID" value="KXL52018.1"/>
    <property type="molecule type" value="Genomic_DNA"/>
</dbReference>
<accession>A0A136WBW7</accession>
<feature type="transmembrane region" description="Helical" evidence="6">
    <location>
        <begin position="33"/>
        <end position="58"/>
    </location>
</feature>
<feature type="transmembrane region" description="Helical" evidence="6">
    <location>
        <begin position="138"/>
        <end position="160"/>
    </location>
</feature>
<reference evidence="7 8" key="1">
    <citation type="submission" date="2016-01" db="EMBL/GenBank/DDBJ databases">
        <title>Genome sequence of Clostridium neopropionicum X4, DSM-3847.</title>
        <authorList>
            <person name="Poehlein A."/>
            <person name="Beck M.H."/>
            <person name="Bengelsdorf F.R."/>
            <person name="Daniel R."/>
            <person name="Duerre P."/>
        </authorList>
    </citation>
    <scope>NUCLEOTIDE SEQUENCE [LARGE SCALE GENOMIC DNA]</scope>
    <source>
        <strain evidence="7 8">DSM-3847</strain>
    </source>
</reference>
<dbReference type="GO" id="GO:0016020">
    <property type="term" value="C:membrane"/>
    <property type="evidence" value="ECO:0007669"/>
    <property type="project" value="UniProtKB-SubCell"/>
</dbReference>
<keyword evidence="3 6" id="KW-0812">Transmembrane</keyword>
<evidence type="ECO:0000256" key="6">
    <source>
        <dbReference type="SAM" id="Phobius"/>
    </source>
</evidence>
<organism evidence="7 8">
    <name type="scientific">Anaerotignum neopropionicum</name>
    <dbReference type="NCBI Taxonomy" id="36847"/>
    <lineage>
        <taxon>Bacteria</taxon>
        <taxon>Bacillati</taxon>
        <taxon>Bacillota</taxon>
        <taxon>Clostridia</taxon>
        <taxon>Lachnospirales</taxon>
        <taxon>Anaerotignaceae</taxon>
        <taxon>Anaerotignum</taxon>
    </lineage>
</organism>
<gene>
    <name evidence="7" type="ORF">CLNEO_25340</name>
</gene>
<feature type="transmembrane region" description="Helical" evidence="6">
    <location>
        <begin position="93"/>
        <end position="126"/>
    </location>
</feature>
<evidence type="ECO:0000313" key="7">
    <source>
        <dbReference type="EMBL" id="KXL52018.1"/>
    </source>
</evidence>
<dbReference type="AlphaFoldDB" id="A0A136WBW7"/>
<comment type="subcellular location">
    <subcellularLocation>
        <location evidence="1">Membrane</location>
        <topology evidence="1">Multi-pass membrane protein</topology>
    </subcellularLocation>
</comment>
<evidence type="ECO:0000256" key="1">
    <source>
        <dbReference type="ARBA" id="ARBA00004141"/>
    </source>
</evidence>
<proteinExistence type="inferred from homology"/>
<name>A0A136WBW7_9FIRM</name>
<evidence type="ECO:0000256" key="3">
    <source>
        <dbReference type="ARBA" id="ARBA00022692"/>
    </source>
</evidence>
<evidence type="ECO:0000256" key="5">
    <source>
        <dbReference type="ARBA" id="ARBA00023136"/>
    </source>
</evidence>
<evidence type="ECO:0000256" key="2">
    <source>
        <dbReference type="ARBA" id="ARBA00007375"/>
    </source>
</evidence>
<dbReference type="Pfam" id="PF07947">
    <property type="entry name" value="YhhN"/>
    <property type="match status" value="1"/>
</dbReference>
<keyword evidence="5 6" id="KW-0472">Membrane</keyword>
<feature type="transmembrane region" description="Helical" evidence="6">
    <location>
        <begin position="70"/>
        <end position="87"/>
    </location>
</feature>
<comment type="similarity">
    <text evidence="2">Belongs to the TMEM86 family.</text>
</comment>
<protein>
    <recommendedName>
        <fullName evidence="9">YhhN-like protein</fullName>
    </recommendedName>
</protein>